<reference evidence="1" key="1">
    <citation type="submission" date="2023-05" db="EMBL/GenBank/DDBJ databases">
        <authorList>
            <person name="Stuckert A."/>
        </authorList>
    </citation>
    <scope>NUCLEOTIDE SEQUENCE</scope>
</reference>
<proteinExistence type="predicted"/>
<organism evidence="1 2">
    <name type="scientific">Staurois parvus</name>
    <dbReference type="NCBI Taxonomy" id="386267"/>
    <lineage>
        <taxon>Eukaryota</taxon>
        <taxon>Metazoa</taxon>
        <taxon>Chordata</taxon>
        <taxon>Craniata</taxon>
        <taxon>Vertebrata</taxon>
        <taxon>Euteleostomi</taxon>
        <taxon>Amphibia</taxon>
        <taxon>Batrachia</taxon>
        <taxon>Anura</taxon>
        <taxon>Neobatrachia</taxon>
        <taxon>Ranoidea</taxon>
        <taxon>Ranidae</taxon>
        <taxon>Staurois</taxon>
    </lineage>
</organism>
<accession>A0ABN9DKV4</accession>
<evidence type="ECO:0000313" key="1">
    <source>
        <dbReference type="EMBL" id="CAI9572043.1"/>
    </source>
</evidence>
<name>A0ABN9DKV4_9NEOB</name>
<gene>
    <name evidence="1" type="ORF">SPARVUS_LOCUS7373800</name>
</gene>
<keyword evidence="2" id="KW-1185">Reference proteome</keyword>
<evidence type="ECO:0000313" key="2">
    <source>
        <dbReference type="Proteomes" id="UP001162483"/>
    </source>
</evidence>
<comment type="caution">
    <text evidence="1">The sequence shown here is derived from an EMBL/GenBank/DDBJ whole genome shotgun (WGS) entry which is preliminary data.</text>
</comment>
<dbReference type="EMBL" id="CATNWA010014459">
    <property type="protein sequence ID" value="CAI9572043.1"/>
    <property type="molecule type" value="Genomic_DNA"/>
</dbReference>
<dbReference type="Proteomes" id="UP001162483">
    <property type="component" value="Unassembled WGS sequence"/>
</dbReference>
<protein>
    <submittedName>
        <fullName evidence="1">Uncharacterized protein</fullName>
    </submittedName>
</protein>
<sequence length="44" mass="5088">MVSPPLNTHYYLAANFALFSHHTYKRASLSAMLHILIHVMLYTL</sequence>